<reference evidence="3" key="1">
    <citation type="submission" date="2021-02" db="EMBL/GenBank/DDBJ databases">
        <authorList>
            <person name="Palmer J.M."/>
        </authorList>
    </citation>
    <scope>NUCLEOTIDE SEQUENCE</scope>
    <source>
        <strain evidence="3">SCRP23</strain>
    </source>
</reference>
<dbReference type="InterPro" id="IPR002999">
    <property type="entry name" value="Tudor"/>
</dbReference>
<evidence type="ECO:0000259" key="2">
    <source>
        <dbReference type="SMART" id="SM00333"/>
    </source>
</evidence>
<name>A0A8T1VK85_9STRA</name>
<dbReference type="PANTHER" id="PTHR34157">
    <property type="entry name" value="TUZIN"/>
    <property type="match status" value="1"/>
</dbReference>
<feature type="compositionally biased region" description="Polar residues" evidence="1">
    <location>
        <begin position="164"/>
        <end position="175"/>
    </location>
</feature>
<dbReference type="CDD" id="cd04508">
    <property type="entry name" value="Tudor_SF"/>
    <property type="match status" value="2"/>
</dbReference>
<feature type="domain" description="Tudor" evidence="2">
    <location>
        <begin position="413"/>
        <end position="471"/>
    </location>
</feature>
<evidence type="ECO:0000256" key="1">
    <source>
        <dbReference type="SAM" id="MobiDB-lite"/>
    </source>
</evidence>
<dbReference type="EMBL" id="JAGDFL010000765">
    <property type="protein sequence ID" value="KAG7381677.1"/>
    <property type="molecule type" value="Genomic_DNA"/>
</dbReference>
<feature type="compositionally biased region" description="Basic residues" evidence="1">
    <location>
        <begin position="306"/>
        <end position="331"/>
    </location>
</feature>
<feature type="region of interest" description="Disordered" evidence="1">
    <location>
        <begin position="637"/>
        <end position="659"/>
    </location>
</feature>
<feature type="region of interest" description="Disordered" evidence="1">
    <location>
        <begin position="299"/>
        <end position="340"/>
    </location>
</feature>
<dbReference type="PANTHER" id="PTHR34157:SF2">
    <property type="entry name" value="TUZIN"/>
    <property type="match status" value="1"/>
</dbReference>
<accession>A0A8T1VK85</accession>
<feature type="compositionally biased region" description="Polar residues" evidence="1">
    <location>
        <begin position="570"/>
        <end position="581"/>
    </location>
</feature>
<proteinExistence type="predicted"/>
<dbReference type="Proteomes" id="UP000693981">
    <property type="component" value="Unassembled WGS sequence"/>
</dbReference>
<keyword evidence="4" id="KW-1185">Reference proteome</keyword>
<feature type="compositionally biased region" description="Low complexity" evidence="1">
    <location>
        <begin position="70"/>
        <end position="90"/>
    </location>
</feature>
<feature type="compositionally biased region" description="Basic and acidic residues" evidence="1">
    <location>
        <begin position="394"/>
        <end position="410"/>
    </location>
</feature>
<organism evidence="3 4">
    <name type="scientific">Phytophthora boehmeriae</name>
    <dbReference type="NCBI Taxonomy" id="109152"/>
    <lineage>
        <taxon>Eukaryota</taxon>
        <taxon>Sar</taxon>
        <taxon>Stramenopiles</taxon>
        <taxon>Oomycota</taxon>
        <taxon>Peronosporomycetes</taxon>
        <taxon>Peronosporales</taxon>
        <taxon>Peronosporaceae</taxon>
        <taxon>Phytophthora</taxon>
    </lineage>
</organism>
<feature type="region of interest" description="Disordered" evidence="1">
    <location>
        <begin position="528"/>
        <end position="596"/>
    </location>
</feature>
<feature type="region of interest" description="Disordered" evidence="1">
    <location>
        <begin position="159"/>
        <end position="182"/>
    </location>
</feature>
<feature type="compositionally biased region" description="Basic and acidic residues" evidence="1">
    <location>
        <begin position="650"/>
        <end position="659"/>
    </location>
</feature>
<dbReference type="AlphaFoldDB" id="A0A8T1VK85"/>
<sequence length="794" mass="89030">MEALAYLARVGEDSDDSDEFDLTGRRPTPLDPEYWRGITHSLDVAPPSTTSGYRHSSGREAHSYSAGGYPPMYHQHYQQQQRQQQQQPRPMTSPSFQMHGHGYGYGDSNSGSNVLMSPIQYQFGQPAIPVSPVTHHLIGGGHGGGYDPYHGVAMAHDKRRQEEWSSVNHHQNYPSSTPPVATPQQLKSQVREAFVRAQAYLDLVPFFQSYDLSFAGSLRLGTLQEALGRMGVMLGDQVLQSIGQLFRIPGSGMVDYVGFARFLELDAQELDNMRSMVAARRSVLQNNGIELGDIFVHSSDRDKGRRSSKRKPEKRSRSSRSSRQRERKRPQFQRGEEIQAIPLGERDYEIGVITRVRPNGMYDIEFDSGLYEKNVEEDSILEISRARIIRARNVSDEEKEEKKASQPKDSAEDEYEPGDRVEARFRGGDRFFAGTVRRCCSGGLYDIEYDDGDVESRVRAKYIQRMESKSNPKSSGLKVDVVSSSEVAWAKGQKVEAQIHGNYIKCTVFRTHADGSCDLELETGELENRIPGKSIRPRSGSSPMKAKHAVQSDDESVHPKRPQPKRLGAESTSSEDSSAQPKTKFRQGQEIEAKRKGKEGYFPGVVARCRLNGSYDIDFENGTKDLAVSAIHIRTRNTENPSKPPTKYFTDTKDVPTPKKFKEGEKVEAQYKGKSKFYPGVISRCRLNGTYDIDYDDGEKETGVAAELIRTLESASKSNRMTGISPRLGESKLTKMEAGQSFRVGVRVEARYMGKDSYFKGTISRVNSDGTFGIEKANSTKSTWEFSSAQWELI</sequence>
<dbReference type="SMART" id="SM00333">
    <property type="entry name" value="TUDOR"/>
    <property type="match status" value="2"/>
</dbReference>
<feature type="region of interest" description="Disordered" evidence="1">
    <location>
        <begin position="394"/>
        <end position="420"/>
    </location>
</feature>
<feature type="domain" description="Tudor" evidence="2">
    <location>
        <begin position="659"/>
        <end position="717"/>
    </location>
</feature>
<gene>
    <name evidence="3" type="ORF">PHYBOEH_010817</name>
</gene>
<feature type="region of interest" description="Disordered" evidence="1">
    <location>
        <begin position="1"/>
        <end position="109"/>
    </location>
</feature>
<comment type="caution">
    <text evidence="3">The sequence shown here is derived from an EMBL/GenBank/DDBJ whole genome shotgun (WGS) entry which is preliminary data.</text>
</comment>
<protein>
    <recommendedName>
        <fullName evidence="2">Tudor domain-containing protein</fullName>
    </recommendedName>
</protein>
<dbReference type="FunFam" id="2.30.30.140:FF:000164">
    <property type="entry name" value="Uncharacterized protein"/>
    <property type="match status" value="1"/>
</dbReference>
<evidence type="ECO:0000313" key="3">
    <source>
        <dbReference type="EMBL" id="KAG7381677.1"/>
    </source>
</evidence>
<dbReference type="OrthoDB" id="76557at2759"/>
<evidence type="ECO:0000313" key="4">
    <source>
        <dbReference type="Proteomes" id="UP000693981"/>
    </source>
</evidence>